<evidence type="ECO:0000259" key="9">
    <source>
        <dbReference type="PROSITE" id="PS50888"/>
    </source>
</evidence>
<keyword evidence="3" id="KW-0805">Transcription regulation</keyword>
<dbReference type="Pfam" id="PF22754">
    <property type="entry name" value="bHLH-TF_ACT-like_plant"/>
    <property type="match status" value="1"/>
</dbReference>
<reference evidence="11" key="1">
    <citation type="submission" date="2024-06" db="EMBL/GenBank/DDBJ databases">
        <authorList>
            <person name="Ryan C."/>
        </authorList>
    </citation>
    <scope>NUCLEOTIDE SEQUENCE [LARGE SCALE GENOMIC DNA]</scope>
</reference>
<evidence type="ECO:0000256" key="5">
    <source>
        <dbReference type="ARBA" id="ARBA00023163"/>
    </source>
</evidence>
<sequence>MAMALPASPVQAEPQPGNKQFRNHLAAAVRSINWSYATFWSVSSTGPAGVLTWKEGFYNGEVKTRKVTNSTSQLTADQLALQRSEQLRELYESLQLPGGDSHHHRGKPPRPTVALSPEDLGDTEWFYVICMTYAFRPGQGLPGKSLATNEQVWLRNAHLADSKTFPRALLAKISDNSMCALDSSSLQTIVCIPLMDGVLELGTTDLVLEDPDLVNRATAPFRELQFPARTVEPSSSPSADNDIEEDAAAETIVFDEIDHTDTAMEPATVSDGQELSKFFTECLPGANLEEVTMEIDELYGFCEGLDVQPLEEDWIAMDGLLELPPSSDQPDHTLSTTVVDGSRFTSFKAWTRPESDGAAAAAAIKVGEAQKMLKKVVSGGGAWAANNNNGDGDGSTTTRTMMTQESGVVRNHVISERRRREKLNEMFVILKSLVPSTRKVDKASILAETIAYLKELEQKVQDLESCKDNQTATRPAARRHVDEVVGTKKVAVSVGDAKRKKGSELHAGDDRRTKEQRHSSKDCPSNISITVTGKEVLLDVQCRWKERLVARVFDAVKGLRLNVLSVQSSTLNGLLGLKVRAQFASSSAAVAPGMITEALQKAISGKP</sequence>
<dbReference type="AlphaFoldDB" id="A0ABC9GEN5"/>
<gene>
    <name evidence="10" type="ORF">URODEC1_LOCUS115434</name>
</gene>
<feature type="region of interest" description="Disordered" evidence="8">
    <location>
        <begin position="96"/>
        <end position="117"/>
    </location>
</feature>
<dbReference type="Pfam" id="PF00010">
    <property type="entry name" value="HLH"/>
    <property type="match status" value="1"/>
</dbReference>
<dbReference type="InterPro" id="IPR011598">
    <property type="entry name" value="bHLH_dom"/>
</dbReference>
<proteinExistence type="inferred from homology"/>
<evidence type="ECO:0000256" key="7">
    <source>
        <dbReference type="SAM" id="Coils"/>
    </source>
</evidence>
<reference evidence="10 11" key="2">
    <citation type="submission" date="2024-10" db="EMBL/GenBank/DDBJ databases">
        <authorList>
            <person name="Ryan C."/>
        </authorList>
    </citation>
    <scope>NUCLEOTIDE SEQUENCE [LARGE SCALE GENOMIC DNA]</scope>
</reference>
<dbReference type="PANTHER" id="PTHR46266">
    <property type="entry name" value="TRANSCRIPTION FACTOR TT8"/>
    <property type="match status" value="1"/>
</dbReference>
<dbReference type="InterPro" id="IPR054502">
    <property type="entry name" value="bHLH-TF_ACT-like_plant"/>
</dbReference>
<evidence type="ECO:0000256" key="1">
    <source>
        <dbReference type="ARBA" id="ARBA00004123"/>
    </source>
</evidence>
<feature type="domain" description="BHLH" evidence="9">
    <location>
        <begin position="407"/>
        <end position="456"/>
    </location>
</feature>
<keyword evidence="5" id="KW-0804">Transcription</keyword>
<evidence type="ECO:0000256" key="2">
    <source>
        <dbReference type="ARBA" id="ARBA00005510"/>
    </source>
</evidence>
<evidence type="ECO:0000313" key="10">
    <source>
        <dbReference type="EMBL" id="CAL5093552.1"/>
    </source>
</evidence>
<evidence type="ECO:0000313" key="11">
    <source>
        <dbReference type="Proteomes" id="UP001497457"/>
    </source>
</evidence>
<evidence type="ECO:0000256" key="4">
    <source>
        <dbReference type="ARBA" id="ARBA00023159"/>
    </source>
</evidence>
<dbReference type="EMBL" id="OZ075119">
    <property type="protein sequence ID" value="CAL5093552.1"/>
    <property type="molecule type" value="Genomic_DNA"/>
</dbReference>
<feature type="coiled-coil region" evidence="7">
    <location>
        <begin position="446"/>
        <end position="473"/>
    </location>
</feature>
<feature type="compositionally biased region" description="Basic and acidic residues" evidence="8">
    <location>
        <begin position="502"/>
        <end position="521"/>
    </location>
</feature>
<keyword evidence="7" id="KW-0175">Coiled coil</keyword>
<dbReference type="PANTHER" id="PTHR46266:SF3">
    <property type="entry name" value="TRANSCRIPTION FACTOR EGL1"/>
    <property type="match status" value="1"/>
</dbReference>
<comment type="subcellular location">
    <subcellularLocation>
        <location evidence="1">Nucleus</location>
    </subcellularLocation>
</comment>
<feature type="region of interest" description="Disordered" evidence="8">
    <location>
        <begin position="495"/>
        <end position="525"/>
    </location>
</feature>
<keyword evidence="4" id="KW-0010">Activator</keyword>
<keyword evidence="6" id="KW-0539">Nucleus</keyword>
<evidence type="ECO:0000256" key="8">
    <source>
        <dbReference type="SAM" id="MobiDB-lite"/>
    </source>
</evidence>
<dbReference type="PROSITE" id="PS50888">
    <property type="entry name" value="BHLH"/>
    <property type="match status" value="1"/>
</dbReference>
<dbReference type="SMART" id="SM00353">
    <property type="entry name" value="HLH"/>
    <property type="match status" value="1"/>
</dbReference>
<protein>
    <recommendedName>
        <fullName evidence="9">BHLH domain-containing protein</fullName>
    </recommendedName>
</protein>
<dbReference type="InterPro" id="IPR036638">
    <property type="entry name" value="HLH_DNA-bd_sf"/>
</dbReference>
<organism evidence="10 11">
    <name type="scientific">Urochloa decumbens</name>
    <dbReference type="NCBI Taxonomy" id="240449"/>
    <lineage>
        <taxon>Eukaryota</taxon>
        <taxon>Viridiplantae</taxon>
        <taxon>Streptophyta</taxon>
        <taxon>Embryophyta</taxon>
        <taxon>Tracheophyta</taxon>
        <taxon>Spermatophyta</taxon>
        <taxon>Magnoliopsida</taxon>
        <taxon>Liliopsida</taxon>
        <taxon>Poales</taxon>
        <taxon>Poaceae</taxon>
        <taxon>PACMAD clade</taxon>
        <taxon>Panicoideae</taxon>
        <taxon>Panicodae</taxon>
        <taxon>Paniceae</taxon>
        <taxon>Melinidinae</taxon>
        <taxon>Urochloa</taxon>
    </lineage>
</organism>
<dbReference type="SUPFAM" id="SSF47459">
    <property type="entry name" value="HLH, helix-loop-helix DNA-binding domain"/>
    <property type="match status" value="1"/>
</dbReference>
<evidence type="ECO:0000256" key="6">
    <source>
        <dbReference type="ARBA" id="ARBA00023242"/>
    </source>
</evidence>
<dbReference type="InterPro" id="IPR025610">
    <property type="entry name" value="MYC/MYB_N"/>
</dbReference>
<dbReference type="GO" id="GO:0005634">
    <property type="term" value="C:nucleus"/>
    <property type="evidence" value="ECO:0007669"/>
    <property type="project" value="UniProtKB-SubCell"/>
</dbReference>
<keyword evidence="11" id="KW-1185">Reference proteome</keyword>
<evidence type="ECO:0000256" key="3">
    <source>
        <dbReference type="ARBA" id="ARBA00023015"/>
    </source>
</evidence>
<comment type="similarity">
    <text evidence="2">Belongs to the bHLH protein family.</text>
</comment>
<accession>A0ABC9GEN5</accession>
<name>A0ABC9GEN5_9POAL</name>
<dbReference type="Pfam" id="PF14215">
    <property type="entry name" value="bHLH-MYC_N"/>
    <property type="match status" value="1"/>
</dbReference>
<dbReference type="Proteomes" id="UP001497457">
    <property type="component" value="Chromosome 9rd"/>
</dbReference>
<dbReference type="Gene3D" id="4.10.280.10">
    <property type="entry name" value="Helix-loop-helix DNA-binding domain"/>
    <property type="match status" value="1"/>
</dbReference>